<evidence type="ECO:0000313" key="4">
    <source>
        <dbReference type="Proteomes" id="UP000051950"/>
    </source>
</evidence>
<gene>
    <name evidence="3" type="ORF">ASU31_18690</name>
</gene>
<name>A0A0T5VL33_9SPHI</name>
<reference evidence="3 4" key="1">
    <citation type="submission" date="2015-11" db="EMBL/GenBank/DDBJ databases">
        <title>Sequence of Pedobacter ginsenosidimutans.</title>
        <authorList>
            <person name="Carson E."/>
            <person name="Keyser V."/>
            <person name="Newman J."/>
            <person name="Miller J."/>
        </authorList>
    </citation>
    <scope>NUCLEOTIDE SEQUENCE [LARGE SCALE GENOMIC DNA]</scope>
    <source>
        <strain evidence="3 4">KACC 14530</strain>
    </source>
</reference>
<feature type="signal peptide" evidence="1">
    <location>
        <begin position="1"/>
        <end position="27"/>
    </location>
</feature>
<accession>A0A0T5VL33</accession>
<evidence type="ECO:0000259" key="2">
    <source>
        <dbReference type="Pfam" id="PF10988"/>
    </source>
</evidence>
<evidence type="ECO:0000313" key="3">
    <source>
        <dbReference type="EMBL" id="KRT14574.1"/>
    </source>
</evidence>
<dbReference type="EMBL" id="LMZQ01000016">
    <property type="protein sequence ID" value="KRT14574.1"/>
    <property type="molecule type" value="Genomic_DNA"/>
</dbReference>
<keyword evidence="4" id="KW-1185">Reference proteome</keyword>
<feature type="domain" description="Putative auto-transporter adhesin head GIN" evidence="2">
    <location>
        <begin position="42"/>
        <end position="189"/>
    </location>
</feature>
<dbReference type="Gene3D" id="2.160.20.120">
    <property type="match status" value="1"/>
</dbReference>
<dbReference type="Pfam" id="PF10988">
    <property type="entry name" value="DUF2807"/>
    <property type="match status" value="1"/>
</dbReference>
<evidence type="ECO:0000256" key="1">
    <source>
        <dbReference type="SAM" id="SignalP"/>
    </source>
</evidence>
<dbReference type="RefSeq" id="WP_057933798.1">
    <property type="nucleotide sequence ID" value="NZ_LMZQ01000016.1"/>
</dbReference>
<dbReference type="OrthoDB" id="759627at2"/>
<sequence length="196" mass="21074">MKTLFKTLFASSLALVLSTAAVLSANASETIKPVHASKALSFKRIKVNGNVELTIIQGKRTGISYADENTGKVKVMQSGDGLEITSLDNSTAKLTIYVNDIYRIHAMDNAKVKTQGKINAQYLQVFLSGNASLDLNSQTEGLYTVIEDHADLTLSGSTGDHMLVMGNKQKLTMDKFVAANTKTSVTTENALASLNK</sequence>
<dbReference type="AlphaFoldDB" id="A0A0T5VL33"/>
<keyword evidence="1" id="KW-0732">Signal</keyword>
<proteinExistence type="predicted"/>
<feature type="chain" id="PRO_5006665301" description="Putative auto-transporter adhesin head GIN domain-containing protein" evidence="1">
    <location>
        <begin position="28"/>
        <end position="196"/>
    </location>
</feature>
<organism evidence="3 4">
    <name type="scientific">Pedobacter ginsenosidimutans</name>
    <dbReference type="NCBI Taxonomy" id="687842"/>
    <lineage>
        <taxon>Bacteria</taxon>
        <taxon>Pseudomonadati</taxon>
        <taxon>Bacteroidota</taxon>
        <taxon>Sphingobacteriia</taxon>
        <taxon>Sphingobacteriales</taxon>
        <taxon>Sphingobacteriaceae</taxon>
        <taxon>Pedobacter</taxon>
    </lineage>
</organism>
<dbReference type="InterPro" id="IPR021255">
    <property type="entry name" value="DUF2807"/>
</dbReference>
<dbReference type="Proteomes" id="UP000051950">
    <property type="component" value="Unassembled WGS sequence"/>
</dbReference>
<comment type="caution">
    <text evidence="3">The sequence shown here is derived from an EMBL/GenBank/DDBJ whole genome shotgun (WGS) entry which is preliminary data.</text>
</comment>
<protein>
    <recommendedName>
        <fullName evidence="2">Putative auto-transporter adhesin head GIN domain-containing protein</fullName>
    </recommendedName>
</protein>